<name>A0A6P4XK21_BRABE</name>
<feature type="region of interest" description="Disordered" evidence="3">
    <location>
        <begin position="1"/>
        <end position="27"/>
    </location>
</feature>
<dbReference type="Gene3D" id="1.25.10.10">
    <property type="entry name" value="Leucine-rich Repeat Variant"/>
    <property type="match status" value="1"/>
</dbReference>
<dbReference type="OrthoDB" id="9999654at2759"/>
<dbReference type="PANTHER" id="PTHR15829:SF13">
    <property type="entry name" value="FAM65 N-TERMINAL DOMAIN-CONTAINING PROTEIN"/>
    <property type="match status" value="1"/>
</dbReference>
<accession>A0A6P4XK21</accession>
<dbReference type="RefSeq" id="XP_019616902.1">
    <property type="nucleotide sequence ID" value="XM_019761343.1"/>
</dbReference>
<reference evidence="6 7" key="1">
    <citation type="submission" date="2025-04" db="UniProtKB">
        <authorList>
            <consortium name="RefSeq"/>
        </authorList>
    </citation>
    <scope>IDENTIFICATION</scope>
    <source>
        <tissue evidence="6 7">Gonad</tissue>
    </source>
</reference>
<dbReference type="AlphaFoldDB" id="A0A6P4XK21"/>
<dbReference type="InterPro" id="IPR026136">
    <property type="entry name" value="RIPOR3"/>
</dbReference>
<evidence type="ECO:0000313" key="6">
    <source>
        <dbReference type="RefSeq" id="XP_019616902.1"/>
    </source>
</evidence>
<dbReference type="KEGG" id="bbel:109464392"/>
<evidence type="ECO:0000313" key="9">
    <source>
        <dbReference type="RefSeq" id="XP_019616905.1"/>
    </source>
</evidence>
<feature type="region of interest" description="Disordered" evidence="3">
    <location>
        <begin position="394"/>
        <end position="425"/>
    </location>
</feature>
<dbReference type="RefSeq" id="XP_019616907.1">
    <property type="nucleotide sequence ID" value="XM_019761348.1"/>
</dbReference>
<dbReference type="RefSeq" id="XP_019616906.1">
    <property type="nucleotide sequence ID" value="XM_019761347.1"/>
</dbReference>
<evidence type="ECO:0000313" key="10">
    <source>
        <dbReference type="RefSeq" id="XP_019616906.1"/>
    </source>
</evidence>
<feature type="compositionally biased region" description="Pro residues" evidence="3">
    <location>
        <begin position="531"/>
        <end position="546"/>
    </location>
</feature>
<organism evidence="5 9">
    <name type="scientific">Branchiostoma belcheri</name>
    <name type="common">Amphioxus</name>
    <dbReference type="NCBI Taxonomy" id="7741"/>
    <lineage>
        <taxon>Eukaryota</taxon>
        <taxon>Metazoa</taxon>
        <taxon>Chordata</taxon>
        <taxon>Cephalochordata</taxon>
        <taxon>Leptocardii</taxon>
        <taxon>Amphioxiformes</taxon>
        <taxon>Branchiostomatidae</taxon>
        <taxon>Branchiostoma</taxon>
    </lineage>
</organism>
<dbReference type="RefSeq" id="XP_019616903.1">
    <property type="nucleotide sequence ID" value="XM_019761344.1"/>
</dbReference>
<evidence type="ECO:0000256" key="2">
    <source>
        <dbReference type="SAM" id="Coils"/>
    </source>
</evidence>
<dbReference type="PANTHER" id="PTHR15829">
    <property type="entry name" value="PROTEIN KINASE PKN/PRK1, EFFECTOR"/>
    <property type="match status" value="1"/>
</dbReference>
<protein>
    <submittedName>
        <fullName evidence="6 7">Protein FAM65A-like isoform X1</fullName>
    </submittedName>
</protein>
<sequence length="951" mass="106228">MSLTERVTNNHGQNGNPVQRSHSFGGFKHEQNPFMSQRVSSFGSPVAGMNKRTEAKVFNFKSPSHRRPKVPRPNRVNEIFTSLKRGLSDLIESQRTELADLKAHKGDTDTLTRNNSCTGFFYDLDKQTKATERYIRRLEYHHTKVEELAEAYNLHQRLREGARNMVNAYNRSRHSQSFSRHSQESLSEVKSGFKECSQTMCIIEGELEQMLGSFQMRIKGMAGFARLCPGDVYDLLVRYGPQKWRLRGRVERDLTQVWDNQEVVFQPLIADMLNFKVSEVKTLGRSVVIGNMTCETKGFYNPVPQVLTINVNDPGTLKLQLIVKWSPCERETEDWFGSLTKKESTHIRKRYSTADSVLTSSSSSGGSYNSPDSSMSASYPRRLRPLFEPPAKVATKSYFTQDTAPQEPTLEEMDTSPGPPPDTVTNGSLGALPTTTVTPTVHLEHALHCLSIALEDYRGQYHELQELEEELIQLQQRLKKTNVSRRSSGSSISLSVESALESFNFLNFVGEESDLDSEPDRGFTFSTFKPDWPPPPPTEPPPPPPTTNGQLDPSKVIQEKKSSAASLNEDIGLGASQNSSPVPLTTGIEAVDVALVHHLQYCQHLLGNLGSFGPLRCREMYSLDKLKKQAAILWQLRVLVEEDRQQCGIVEACPVLKDQPRLVDFWNCCCQGQETVLYTTMDKLHQQLEVDNVRRLRIQYTDVSDRVLPELIRRMTDDYNPREEGLLTEDQPHILSIYQFAAYVTTAEVGDIGSHVDLLAIELTTIHTLQSSNHEQTIKAVKKIGKSGVLPSKAILHTLGGLMLDTNPKLTSAASSCINTICTKSGGANREKHDHEENEQGEIEELAFVLYLECLEDKDPNIRSAGCAALGCMKARESMDSLLYLCQSDVDDVKRAARDALLALAYSSSLGDLTKIGEEGRLAFEHMGSLPGLPRVMSETGTPQVGASAYH</sequence>
<evidence type="ECO:0000259" key="4">
    <source>
        <dbReference type="Pfam" id="PF15903"/>
    </source>
</evidence>
<dbReference type="RefSeq" id="XP_019616905.1">
    <property type="nucleotide sequence ID" value="XM_019761346.1"/>
</dbReference>
<dbReference type="RefSeq" id="XP_019616908.1">
    <property type="nucleotide sequence ID" value="XM_019761349.1"/>
</dbReference>
<evidence type="ECO:0000313" key="11">
    <source>
        <dbReference type="RefSeq" id="XP_019616907.1"/>
    </source>
</evidence>
<evidence type="ECO:0000313" key="8">
    <source>
        <dbReference type="RefSeq" id="XP_019616904.1"/>
    </source>
</evidence>
<feature type="region of interest" description="Disordered" evidence="3">
    <location>
        <begin position="351"/>
        <end position="379"/>
    </location>
</feature>
<proteinExistence type="inferred from homology"/>
<dbReference type="RefSeq" id="XP_019616904.1">
    <property type="nucleotide sequence ID" value="XM_019761345.1"/>
</dbReference>
<feature type="compositionally biased region" description="Low complexity" evidence="3">
    <location>
        <begin position="353"/>
        <end position="376"/>
    </location>
</feature>
<gene>
    <name evidence="6 7 8 9 10 11 12" type="primary">LOC109464392</name>
</gene>
<dbReference type="InterPro" id="IPR016024">
    <property type="entry name" value="ARM-type_fold"/>
</dbReference>
<keyword evidence="5" id="KW-1185">Reference proteome</keyword>
<feature type="coiled-coil region" evidence="2">
    <location>
        <begin position="450"/>
        <end position="484"/>
    </location>
</feature>
<dbReference type="InterPro" id="IPR031780">
    <property type="entry name" value="FAM65_N"/>
</dbReference>
<evidence type="ECO:0000313" key="12">
    <source>
        <dbReference type="RefSeq" id="XP_019616908.1"/>
    </source>
</evidence>
<feature type="domain" description="FAM65 N-terminal" evidence="4">
    <location>
        <begin position="18"/>
        <end position="353"/>
    </location>
</feature>
<dbReference type="SUPFAM" id="SSF48371">
    <property type="entry name" value="ARM repeat"/>
    <property type="match status" value="1"/>
</dbReference>
<dbReference type="InterPro" id="IPR011989">
    <property type="entry name" value="ARM-like"/>
</dbReference>
<evidence type="ECO:0000256" key="3">
    <source>
        <dbReference type="SAM" id="MobiDB-lite"/>
    </source>
</evidence>
<evidence type="ECO:0000313" key="7">
    <source>
        <dbReference type="RefSeq" id="XP_019616903.1"/>
    </source>
</evidence>
<dbReference type="Proteomes" id="UP000515135">
    <property type="component" value="Unplaced"/>
</dbReference>
<evidence type="ECO:0000313" key="5">
    <source>
        <dbReference type="Proteomes" id="UP000515135"/>
    </source>
</evidence>
<feature type="compositionally biased region" description="Polar residues" evidence="3">
    <location>
        <begin position="1"/>
        <end position="22"/>
    </location>
</feature>
<dbReference type="Pfam" id="PF15903">
    <property type="entry name" value="PL48"/>
    <property type="match status" value="1"/>
</dbReference>
<feature type="region of interest" description="Disordered" evidence="3">
    <location>
        <begin position="514"/>
        <end position="553"/>
    </location>
</feature>
<keyword evidence="2" id="KW-0175">Coiled coil</keyword>
<evidence type="ECO:0000256" key="1">
    <source>
        <dbReference type="ARBA" id="ARBA00005744"/>
    </source>
</evidence>
<feature type="compositionally biased region" description="Polar residues" evidence="3">
    <location>
        <begin position="397"/>
        <end position="406"/>
    </location>
</feature>
<dbReference type="GeneID" id="109464392"/>
<comment type="similarity">
    <text evidence="1">Belongs to the RIPOR family.</text>
</comment>